<reference evidence="2 3" key="1">
    <citation type="submission" date="2023-08" db="EMBL/GenBank/DDBJ databases">
        <title>A Necator americanus chromosomal reference genome.</title>
        <authorList>
            <person name="Ilik V."/>
            <person name="Petrzelkova K.J."/>
            <person name="Pardy F."/>
            <person name="Fuh T."/>
            <person name="Niatou-Singa F.S."/>
            <person name="Gouil Q."/>
            <person name="Baker L."/>
            <person name="Ritchie M.E."/>
            <person name="Jex A.R."/>
            <person name="Gazzola D."/>
            <person name="Li H."/>
            <person name="Toshio Fujiwara R."/>
            <person name="Zhan B."/>
            <person name="Aroian R.V."/>
            <person name="Pafco B."/>
            <person name="Schwarz E.M."/>
        </authorList>
    </citation>
    <scope>NUCLEOTIDE SEQUENCE [LARGE SCALE GENOMIC DNA]</scope>
    <source>
        <strain evidence="2 3">Aroian</strain>
        <tissue evidence="2">Whole animal</tissue>
    </source>
</reference>
<feature type="compositionally biased region" description="Basic and acidic residues" evidence="1">
    <location>
        <begin position="1"/>
        <end position="31"/>
    </location>
</feature>
<evidence type="ECO:0000256" key="1">
    <source>
        <dbReference type="SAM" id="MobiDB-lite"/>
    </source>
</evidence>
<name>A0ABR1EJG7_NECAM</name>
<evidence type="ECO:0000313" key="3">
    <source>
        <dbReference type="Proteomes" id="UP001303046"/>
    </source>
</evidence>
<organism evidence="2 3">
    <name type="scientific">Necator americanus</name>
    <name type="common">Human hookworm</name>
    <dbReference type="NCBI Taxonomy" id="51031"/>
    <lineage>
        <taxon>Eukaryota</taxon>
        <taxon>Metazoa</taxon>
        <taxon>Ecdysozoa</taxon>
        <taxon>Nematoda</taxon>
        <taxon>Chromadorea</taxon>
        <taxon>Rhabditida</taxon>
        <taxon>Rhabditina</taxon>
        <taxon>Rhabditomorpha</taxon>
        <taxon>Strongyloidea</taxon>
        <taxon>Ancylostomatidae</taxon>
        <taxon>Bunostominae</taxon>
        <taxon>Necator</taxon>
    </lineage>
</organism>
<dbReference type="EMBL" id="JAVFWL010000006">
    <property type="protein sequence ID" value="KAK6762832.1"/>
    <property type="molecule type" value="Genomic_DNA"/>
</dbReference>
<comment type="caution">
    <text evidence="2">The sequence shown here is derived from an EMBL/GenBank/DDBJ whole genome shotgun (WGS) entry which is preliminary data.</text>
</comment>
<gene>
    <name evidence="2" type="primary">Necator_chrX.g23675</name>
    <name evidence="2" type="ORF">RB195_023511</name>
</gene>
<protein>
    <submittedName>
        <fullName evidence="2">Uncharacterized protein</fullName>
    </submittedName>
</protein>
<sequence>MDTDRRTPVTSEKVSRSKEQLSDHANSQEKEKRHKNNYRIQSSSVVASEGQPAAEQRNESQSLISSSNLAKEDSHQKQLVLLRSHQKQVKNNKTGAYENVLLFLHSGAQCNLIEATLADKFALVHSEPYQCTMYGIGGIEETYIAQKVTAEFRTRFGESVSLTLSTKPVLTKAFPSAALTCSDVQFLERNNIFFSNTATNGEVVKPHILILVEAYENIVMLDSPPTKLPSSLLAQNTVFGPALFGKSDTVGQTLLAEHVVVACPETLADVKQELREMYELEGMGISTDEYRKDDTAYDYLNCYAKRIMIEDGRIVAPLPLKDNVVELDSNFKVAISRLHSLFKFHVSHPEQRT</sequence>
<accession>A0ABR1EJG7</accession>
<evidence type="ECO:0000313" key="2">
    <source>
        <dbReference type="EMBL" id="KAK6762832.1"/>
    </source>
</evidence>
<feature type="region of interest" description="Disordered" evidence="1">
    <location>
        <begin position="1"/>
        <end position="70"/>
    </location>
</feature>
<feature type="compositionally biased region" description="Polar residues" evidence="1">
    <location>
        <begin position="59"/>
        <end position="69"/>
    </location>
</feature>
<proteinExistence type="predicted"/>
<keyword evidence="3" id="KW-1185">Reference proteome</keyword>
<dbReference type="Proteomes" id="UP001303046">
    <property type="component" value="Unassembled WGS sequence"/>
</dbReference>